<dbReference type="OrthoDB" id="1523900at2"/>
<dbReference type="InterPro" id="IPR036108">
    <property type="entry name" value="4pyrrol_syn_uPrphyn_synt_sf"/>
</dbReference>
<dbReference type="STRING" id="470826.SAMN04488027_11421"/>
<dbReference type="RefSeq" id="WP_093369413.1">
    <property type="nucleotide sequence ID" value="NZ_FNCW01000014.1"/>
</dbReference>
<reference evidence="2 3" key="1">
    <citation type="submission" date="2016-10" db="EMBL/GenBank/DDBJ databases">
        <authorList>
            <person name="de Groot N.N."/>
        </authorList>
    </citation>
    <scope>NUCLEOTIDE SEQUENCE [LARGE SCALE GENOMIC DNA]</scope>
    <source>
        <strain evidence="2 3">DSM 19803</strain>
    </source>
</reference>
<evidence type="ECO:0000313" key="3">
    <source>
        <dbReference type="Proteomes" id="UP000199296"/>
    </source>
</evidence>
<dbReference type="CDD" id="cd06578">
    <property type="entry name" value="HemD"/>
    <property type="match status" value="1"/>
</dbReference>
<dbReference type="EMBL" id="FNCW01000014">
    <property type="protein sequence ID" value="SDG99654.1"/>
    <property type="molecule type" value="Genomic_DNA"/>
</dbReference>
<dbReference type="GO" id="GO:0006780">
    <property type="term" value="P:uroporphyrinogen III biosynthetic process"/>
    <property type="evidence" value="ECO:0007669"/>
    <property type="project" value="InterPro"/>
</dbReference>
<dbReference type="PANTHER" id="PTHR12390:SF0">
    <property type="entry name" value="UROPORPHYRINOGEN-III SYNTHASE"/>
    <property type="match status" value="1"/>
</dbReference>
<dbReference type="InterPro" id="IPR003754">
    <property type="entry name" value="4pyrrol_synth_uPrphyn_synth"/>
</dbReference>
<proteinExistence type="predicted"/>
<accession>A0A1G7YTA7</accession>
<dbReference type="AlphaFoldDB" id="A0A1G7YTA7"/>
<protein>
    <submittedName>
        <fullName evidence="2">Uroporphyrinogen-III synthase</fullName>
    </submittedName>
</protein>
<evidence type="ECO:0000313" key="2">
    <source>
        <dbReference type="EMBL" id="SDG99654.1"/>
    </source>
</evidence>
<dbReference type="Gene3D" id="3.40.50.10090">
    <property type="match status" value="2"/>
</dbReference>
<dbReference type="GO" id="GO:0005829">
    <property type="term" value="C:cytosol"/>
    <property type="evidence" value="ECO:0007669"/>
    <property type="project" value="TreeGrafter"/>
</dbReference>
<sequence>MSSVLSTKRLSPAQKNLLLNADLSLTEYNFIKTQALELPASVSEAPYPNAIITSQTTVELIRDFKIKTCFCVGENTALKLKSLGFEVELIAEHGKALADAIIESYADQAFTFFGSRQRRPELSEALKKAKVSLTEIFVYETIKTPKSFNRTFDAVLCFSPSGVDSFFEANPASTSKLICIGPTTARQAGLYSESVFVSSKTSIESVIVKAVKVLK</sequence>
<dbReference type="GO" id="GO:0004852">
    <property type="term" value="F:uroporphyrinogen-III synthase activity"/>
    <property type="evidence" value="ECO:0007669"/>
    <property type="project" value="InterPro"/>
</dbReference>
<dbReference type="PANTHER" id="PTHR12390">
    <property type="entry name" value="UROPORPHYRINOGEN III SYNTHASE"/>
    <property type="match status" value="1"/>
</dbReference>
<dbReference type="SUPFAM" id="SSF69618">
    <property type="entry name" value="HemD-like"/>
    <property type="match status" value="1"/>
</dbReference>
<feature type="domain" description="Tetrapyrrole biosynthesis uroporphyrinogen III synthase" evidence="1">
    <location>
        <begin position="26"/>
        <end position="206"/>
    </location>
</feature>
<gene>
    <name evidence="2" type="ORF">SAMN04488027_11421</name>
</gene>
<evidence type="ECO:0000259" key="1">
    <source>
        <dbReference type="Pfam" id="PF02602"/>
    </source>
</evidence>
<name>A0A1G7YTA7_9FLAO</name>
<dbReference type="InterPro" id="IPR039793">
    <property type="entry name" value="UROS/Hem4"/>
</dbReference>
<dbReference type="Pfam" id="PF02602">
    <property type="entry name" value="HEM4"/>
    <property type="match status" value="1"/>
</dbReference>
<dbReference type="Proteomes" id="UP000199296">
    <property type="component" value="Unassembled WGS sequence"/>
</dbReference>
<organism evidence="2 3">
    <name type="scientific">Psychroflexus sediminis</name>
    <dbReference type="NCBI Taxonomy" id="470826"/>
    <lineage>
        <taxon>Bacteria</taxon>
        <taxon>Pseudomonadati</taxon>
        <taxon>Bacteroidota</taxon>
        <taxon>Flavobacteriia</taxon>
        <taxon>Flavobacteriales</taxon>
        <taxon>Flavobacteriaceae</taxon>
        <taxon>Psychroflexus</taxon>
    </lineage>
</organism>
<keyword evidence="3" id="KW-1185">Reference proteome</keyword>